<evidence type="ECO:0000313" key="3">
    <source>
        <dbReference type="Proteomes" id="UP001610063"/>
    </source>
</evidence>
<dbReference type="EMBL" id="JBIPKE010000013">
    <property type="protein sequence ID" value="MFH6982776.1"/>
    <property type="molecule type" value="Genomic_DNA"/>
</dbReference>
<evidence type="ECO:0000256" key="1">
    <source>
        <dbReference type="SAM" id="SignalP"/>
    </source>
</evidence>
<dbReference type="Proteomes" id="UP001610063">
    <property type="component" value="Unassembled WGS sequence"/>
</dbReference>
<dbReference type="RefSeq" id="WP_395416420.1">
    <property type="nucleotide sequence ID" value="NZ_JBIPKE010000013.1"/>
</dbReference>
<feature type="chain" id="PRO_5046088321" description="PepSY domain-containing protein" evidence="1">
    <location>
        <begin position="19"/>
        <end position="202"/>
    </location>
</feature>
<evidence type="ECO:0000313" key="2">
    <source>
        <dbReference type="EMBL" id="MFH6982776.1"/>
    </source>
</evidence>
<proteinExistence type="predicted"/>
<protein>
    <recommendedName>
        <fullName evidence="4">PepSY domain-containing protein</fullName>
    </recommendedName>
</protein>
<sequence length="202" mass="23352">MKLVASFILLIFSFQLKAQTFETAFIIEKADSILKASVDERLYQFYTYDSDSYYEYVKKNGKTSWETLNKKGQTKGKFVNTNVRFDFKHPEHCWITGYTGIKLNANLELADSLNTNFLPEFLINSEPSNFISEEEALKIAKPILEQNGINQVNCQLTFDLKTQVYIWAIEDLVFENYSDFVNINAVTGEITEQGQLLRSKVY</sequence>
<accession>A0ABW7N5Q2</accession>
<reference evidence="2 3" key="1">
    <citation type="journal article" date="2013" name="Int. J. Syst. Evol. Microbiol.">
        <title>Marinoscillum luteum sp. nov., isolated from marine sediment.</title>
        <authorList>
            <person name="Cha I.T."/>
            <person name="Park S.J."/>
            <person name="Kim S.J."/>
            <person name="Kim J.G."/>
            <person name="Jung M.Y."/>
            <person name="Shin K.S."/>
            <person name="Kwon K.K."/>
            <person name="Yang S.H."/>
            <person name="Seo Y.S."/>
            <person name="Rhee S.K."/>
        </authorList>
    </citation>
    <scope>NUCLEOTIDE SEQUENCE [LARGE SCALE GENOMIC DNA]</scope>
    <source>
        <strain evidence="2 3">KCTC 23939</strain>
    </source>
</reference>
<comment type="caution">
    <text evidence="2">The sequence shown here is derived from an EMBL/GenBank/DDBJ whole genome shotgun (WGS) entry which is preliminary data.</text>
</comment>
<name>A0ABW7N5Q2_9BACT</name>
<organism evidence="2 3">
    <name type="scientific">Marinoscillum luteum</name>
    <dbReference type="NCBI Taxonomy" id="861051"/>
    <lineage>
        <taxon>Bacteria</taxon>
        <taxon>Pseudomonadati</taxon>
        <taxon>Bacteroidota</taxon>
        <taxon>Cytophagia</taxon>
        <taxon>Cytophagales</taxon>
        <taxon>Reichenbachiellaceae</taxon>
        <taxon>Marinoscillum</taxon>
    </lineage>
</organism>
<evidence type="ECO:0008006" key="4">
    <source>
        <dbReference type="Google" id="ProtNLM"/>
    </source>
</evidence>
<feature type="signal peptide" evidence="1">
    <location>
        <begin position="1"/>
        <end position="18"/>
    </location>
</feature>
<keyword evidence="3" id="KW-1185">Reference proteome</keyword>
<keyword evidence="1" id="KW-0732">Signal</keyword>
<gene>
    <name evidence="2" type="ORF">ACHKAR_04965</name>
</gene>